<name>A0A166DVC9_9AGAM</name>
<dbReference type="AlphaFoldDB" id="A0A166DVC9"/>
<protein>
    <submittedName>
        <fullName evidence="1">Uncharacterized protein</fullName>
    </submittedName>
</protein>
<sequence length="116" mass="13093">MRSHYGQNDVSEHSYDKHQCSKVENESIIRLSVVRCQPQCDERKQNGQTEDNSTRDVQHFILHSVNYPPSFLRDQLPSRVASGNKCAHITGRTTLVSTAMTNASAVNLSEMNPTFD</sequence>
<dbReference type="EMBL" id="KV417545">
    <property type="protein sequence ID" value="KZP21779.1"/>
    <property type="molecule type" value="Genomic_DNA"/>
</dbReference>
<organism evidence="1 3">
    <name type="scientific">Athelia psychrophila</name>
    <dbReference type="NCBI Taxonomy" id="1759441"/>
    <lineage>
        <taxon>Eukaryota</taxon>
        <taxon>Fungi</taxon>
        <taxon>Dikarya</taxon>
        <taxon>Basidiomycota</taxon>
        <taxon>Agaricomycotina</taxon>
        <taxon>Agaricomycetes</taxon>
        <taxon>Agaricomycetidae</taxon>
        <taxon>Atheliales</taxon>
        <taxon>Atheliaceae</taxon>
        <taxon>Athelia</taxon>
    </lineage>
</organism>
<dbReference type="Proteomes" id="UP000076532">
    <property type="component" value="Unassembled WGS sequence"/>
</dbReference>
<evidence type="ECO:0000313" key="1">
    <source>
        <dbReference type="EMBL" id="KZP15109.1"/>
    </source>
</evidence>
<gene>
    <name evidence="2" type="ORF">FIBSPDRAFT_860392</name>
    <name evidence="1" type="ORF">FIBSPDRAFT_867573</name>
</gene>
<evidence type="ECO:0000313" key="3">
    <source>
        <dbReference type="Proteomes" id="UP000076532"/>
    </source>
</evidence>
<evidence type="ECO:0000313" key="2">
    <source>
        <dbReference type="EMBL" id="KZP21779.1"/>
    </source>
</evidence>
<proteinExistence type="predicted"/>
<reference evidence="1 3" key="1">
    <citation type="journal article" date="2016" name="Mol. Biol. Evol.">
        <title>Comparative Genomics of Early-Diverging Mushroom-Forming Fungi Provides Insights into the Origins of Lignocellulose Decay Capabilities.</title>
        <authorList>
            <person name="Nagy L.G."/>
            <person name="Riley R."/>
            <person name="Tritt A."/>
            <person name="Adam C."/>
            <person name="Daum C."/>
            <person name="Floudas D."/>
            <person name="Sun H."/>
            <person name="Yadav J.S."/>
            <person name="Pangilinan J."/>
            <person name="Larsson K.H."/>
            <person name="Matsuura K."/>
            <person name="Barry K."/>
            <person name="Labutti K."/>
            <person name="Kuo R."/>
            <person name="Ohm R.A."/>
            <person name="Bhattacharya S.S."/>
            <person name="Shirouzu T."/>
            <person name="Yoshinaga Y."/>
            <person name="Martin F.M."/>
            <person name="Grigoriev I.V."/>
            <person name="Hibbett D.S."/>
        </authorList>
    </citation>
    <scope>NUCLEOTIDE SEQUENCE [LARGE SCALE GENOMIC DNA]</scope>
    <source>
        <strain evidence="1 3">CBS 109695</strain>
    </source>
</reference>
<dbReference type="EMBL" id="KV417608">
    <property type="protein sequence ID" value="KZP15109.1"/>
    <property type="molecule type" value="Genomic_DNA"/>
</dbReference>
<accession>A0A166DVC9</accession>
<keyword evidence="3" id="KW-1185">Reference proteome</keyword>